<feature type="domain" description="C2H2-type" evidence="12">
    <location>
        <begin position="627"/>
        <end position="654"/>
    </location>
</feature>
<keyword evidence="4 10" id="KW-0863">Zinc-finger</keyword>
<dbReference type="PANTHER" id="PTHR24384:SF189">
    <property type="entry name" value="C2H2-TYPE DOMAIN-CONTAINING PROTEIN-RELATED"/>
    <property type="match status" value="1"/>
</dbReference>
<keyword evidence="2" id="KW-0479">Metal-binding</keyword>
<reference evidence="13" key="2">
    <citation type="journal article" date="2021" name="Genome Biol. Evol.">
        <title>Developing a high-quality reference genome for a parasitic bivalve with doubly uniparental inheritance (Bivalvia: Unionida).</title>
        <authorList>
            <person name="Smith C.H."/>
        </authorList>
    </citation>
    <scope>NUCLEOTIDE SEQUENCE</scope>
    <source>
        <strain evidence="13">CHS0354</strain>
        <tissue evidence="13">Mantle</tissue>
    </source>
</reference>
<feature type="domain" description="C2H2-type" evidence="12">
    <location>
        <begin position="688"/>
        <end position="715"/>
    </location>
</feature>
<dbReference type="SUPFAM" id="SSF57667">
    <property type="entry name" value="beta-beta-alpha zinc fingers"/>
    <property type="match status" value="6"/>
</dbReference>
<feature type="region of interest" description="Disordered" evidence="11">
    <location>
        <begin position="771"/>
        <end position="831"/>
    </location>
</feature>
<evidence type="ECO:0000256" key="10">
    <source>
        <dbReference type="PROSITE-ProRule" id="PRU00042"/>
    </source>
</evidence>
<comment type="subcellular location">
    <subcellularLocation>
        <location evidence="1">Nucleus</location>
    </subcellularLocation>
</comment>
<feature type="domain" description="C2H2-type" evidence="12">
    <location>
        <begin position="545"/>
        <end position="574"/>
    </location>
</feature>
<feature type="domain" description="C2H2-type" evidence="12">
    <location>
        <begin position="508"/>
        <end position="531"/>
    </location>
</feature>
<gene>
    <name evidence="13" type="ORF">CHS0354_029756</name>
</gene>
<dbReference type="PROSITE" id="PS50157">
    <property type="entry name" value="ZINC_FINGER_C2H2_2"/>
    <property type="match status" value="12"/>
</dbReference>
<dbReference type="GO" id="GO:0000978">
    <property type="term" value="F:RNA polymerase II cis-regulatory region sequence-specific DNA binding"/>
    <property type="evidence" value="ECO:0007669"/>
    <property type="project" value="TreeGrafter"/>
</dbReference>
<dbReference type="Proteomes" id="UP001195483">
    <property type="component" value="Unassembled WGS sequence"/>
</dbReference>
<dbReference type="GO" id="GO:0008270">
    <property type="term" value="F:zinc ion binding"/>
    <property type="evidence" value="ECO:0007669"/>
    <property type="project" value="UniProtKB-KW"/>
</dbReference>
<dbReference type="GO" id="GO:0000981">
    <property type="term" value="F:DNA-binding transcription factor activity, RNA polymerase II-specific"/>
    <property type="evidence" value="ECO:0007669"/>
    <property type="project" value="TreeGrafter"/>
</dbReference>
<keyword evidence="6" id="KW-0805">Transcription regulation</keyword>
<feature type="region of interest" description="Disordered" evidence="11">
    <location>
        <begin position="358"/>
        <end position="430"/>
    </location>
</feature>
<comment type="caution">
    <text evidence="13">The sequence shown here is derived from an EMBL/GenBank/DDBJ whole genome shotgun (WGS) entry which is preliminary data.</text>
</comment>
<protein>
    <recommendedName>
        <fullName evidence="12">C2H2-type domain-containing protein</fullName>
    </recommendedName>
</protein>
<feature type="domain" description="C2H2-type" evidence="12">
    <location>
        <begin position="655"/>
        <end position="687"/>
    </location>
</feature>
<dbReference type="PANTHER" id="PTHR24384">
    <property type="entry name" value="FINGER PUTATIVE TRANSCRIPTION FACTOR FAMILY-RELATED"/>
    <property type="match status" value="1"/>
</dbReference>
<dbReference type="FunFam" id="3.30.160.60:FF:000679">
    <property type="entry name" value="Zinc finger protein 341"/>
    <property type="match status" value="1"/>
</dbReference>
<feature type="compositionally biased region" description="Basic and acidic residues" evidence="11">
    <location>
        <begin position="791"/>
        <end position="801"/>
    </location>
</feature>
<dbReference type="PROSITE" id="PS00028">
    <property type="entry name" value="ZINC_FINGER_C2H2_1"/>
    <property type="match status" value="10"/>
</dbReference>
<accession>A0AAE0THW5</accession>
<evidence type="ECO:0000313" key="13">
    <source>
        <dbReference type="EMBL" id="KAK3610293.1"/>
    </source>
</evidence>
<feature type="compositionally biased region" description="Polar residues" evidence="11">
    <location>
        <begin position="364"/>
        <end position="388"/>
    </location>
</feature>
<evidence type="ECO:0000256" key="2">
    <source>
        <dbReference type="ARBA" id="ARBA00022723"/>
    </source>
</evidence>
<feature type="compositionally biased region" description="Low complexity" evidence="11">
    <location>
        <begin position="404"/>
        <end position="422"/>
    </location>
</feature>
<evidence type="ECO:0000256" key="8">
    <source>
        <dbReference type="ARBA" id="ARBA00023163"/>
    </source>
</evidence>
<dbReference type="EMBL" id="JAEAOA010001777">
    <property type="protein sequence ID" value="KAK3610293.1"/>
    <property type="molecule type" value="Genomic_DNA"/>
</dbReference>
<evidence type="ECO:0000256" key="3">
    <source>
        <dbReference type="ARBA" id="ARBA00022737"/>
    </source>
</evidence>
<feature type="compositionally biased region" description="Basic residues" evidence="11">
    <location>
        <begin position="780"/>
        <end position="790"/>
    </location>
</feature>
<evidence type="ECO:0000256" key="11">
    <source>
        <dbReference type="SAM" id="MobiDB-lite"/>
    </source>
</evidence>
<feature type="compositionally biased region" description="Low complexity" evidence="11">
    <location>
        <begin position="810"/>
        <end position="823"/>
    </location>
</feature>
<dbReference type="FunFam" id="3.30.160.60:FF:000624">
    <property type="entry name" value="zinc finger protein 697"/>
    <property type="match status" value="1"/>
</dbReference>
<dbReference type="FunFam" id="3.30.160.60:FF:001666">
    <property type="entry name" value="MDS1 and EVI1 complex locus"/>
    <property type="match status" value="1"/>
</dbReference>
<dbReference type="InterPro" id="IPR013087">
    <property type="entry name" value="Znf_C2H2_type"/>
</dbReference>
<evidence type="ECO:0000313" key="14">
    <source>
        <dbReference type="Proteomes" id="UP001195483"/>
    </source>
</evidence>
<feature type="domain" description="C2H2-type" evidence="12">
    <location>
        <begin position="571"/>
        <end position="598"/>
    </location>
</feature>
<dbReference type="GO" id="GO:0005634">
    <property type="term" value="C:nucleus"/>
    <property type="evidence" value="ECO:0007669"/>
    <property type="project" value="UniProtKB-SubCell"/>
</dbReference>
<feature type="domain" description="C2H2-type" evidence="12">
    <location>
        <begin position="478"/>
        <end position="507"/>
    </location>
</feature>
<keyword evidence="14" id="KW-1185">Reference proteome</keyword>
<keyword evidence="8" id="KW-0804">Transcription</keyword>
<proteinExistence type="predicted"/>
<evidence type="ECO:0000256" key="1">
    <source>
        <dbReference type="ARBA" id="ARBA00004123"/>
    </source>
</evidence>
<keyword evidence="7" id="KW-0238">DNA-binding</keyword>
<feature type="compositionally biased region" description="Basic and acidic residues" evidence="11">
    <location>
        <begin position="891"/>
        <end position="906"/>
    </location>
</feature>
<dbReference type="Gene3D" id="3.30.160.60">
    <property type="entry name" value="Classic Zinc Finger"/>
    <property type="match status" value="8"/>
</dbReference>
<feature type="domain" description="C2H2-type" evidence="12">
    <location>
        <begin position="716"/>
        <end position="744"/>
    </location>
</feature>
<dbReference type="Pfam" id="PF00096">
    <property type="entry name" value="zf-C2H2"/>
    <property type="match status" value="5"/>
</dbReference>
<evidence type="ECO:0000256" key="6">
    <source>
        <dbReference type="ARBA" id="ARBA00023015"/>
    </source>
</evidence>
<feature type="region of interest" description="Disordered" evidence="11">
    <location>
        <begin position="882"/>
        <end position="906"/>
    </location>
</feature>
<keyword evidence="3" id="KW-0677">Repeat</keyword>
<name>A0AAE0THW5_9BIVA</name>
<evidence type="ECO:0000256" key="7">
    <source>
        <dbReference type="ARBA" id="ARBA00023125"/>
    </source>
</evidence>
<evidence type="ECO:0000259" key="12">
    <source>
        <dbReference type="PROSITE" id="PS50157"/>
    </source>
</evidence>
<evidence type="ECO:0000256" key="9">
    <source>
        <dbReference type="ARBA" id="ARBA00023242"/>
    </source>
</evidence>
<evidence type="ECO:0000256" key="4">
    <source>
        <dbReference type="ARBA" id="ARBA00022771"/>
    </source>
</evidence>
<keyword evidence="9" id="KW-0539">Nucleus</keyword>
<dbReference type="InterPro" id="IPR050752">
    <property type="entry name" value="C2H2-ZF_domain"/>
</dbReference>
<feature type="domain" description="C2H2-type" evidence="12">
    <location>
        <begin position="276"/>
        <end position="303"/>
    </location>
</feature>
<dbReference type="AlphaFoldDB" id="A0AAE0THW5"/>
<organism evidence="13 14">
    <name type="scientific">Potamilus streckersoni</name>
    <dbReference type="NCBI Taxonomy" id="2493646"/>
    <lineage>
        <taxon>Eukaryota</taxon>
        <taxon>Metazoa</taxon>
        <taxon>Spiralia</taxon>
        <taxon>Lophotrochozoa</taxon>
        <taxon>Mollusca</taxon>
        <taxon>Bivalvia</taxon>
        <taxon>Autobranchia</taxon>
        <taxon>Heteroconchia</taxon>
        <taxon>Palaeoheterodonta</taxon>
        <taxon>Unionida</taxon>
        <taxon>Unionoidea</taxon>
        <taxon>Unionidae</taxon>
        <taxon>Ambleminae</taxon>
        <taxon>Lampsilini</taxon>
        <taxon>Potamilus</taxon>
    </lineage>
</organism>
<feature type="domain" description="C2H2-type" evidence="12">
    <location>
        <begin position="599"/>
        <end position="626"/>
    </location>
</feature>
<dbReference type="SMART" id="SM00355">
    <property type="entry name" value="ZnF_C2H2"/>
    <property type="match status" value="13"/>
</dbReference>
<sequence>MAQALFDALAGNVTSMDSQTALAVQSLLESQTVHETTPQVEDDDVFQCGKCKKQFTSLGAFVDHKQSRCIPLMPRTTLQQSTAGSAFTASIPHAIHRQPIAQQTLQSFSTGLTQPSLTQLTSNMVLTDEQMLTFGGVDQSALLHTSTFQLTGNPTVQATGPFLSQVTHLAPRVSNNVTILSPIQSTATLASNGSAFTSTVNNLQPLLQQHAQQITIATLPEKPQTVIKPSPTKAGRKTAQANLISVLDGENGTLKQRRSRTAGMTQIDDTLGRKKLRCQYCDKAFSKNFDLQQHIRSHTGERPFQCIVCGRAFAQKSNVKKHMSTHKVWPGGPGKTLPNQPPAEIIVEPIISTQEISTEEDNTVESSTNGSTQDLLPSQSDNSLQQSEETQEGFSGYGTLDDGQLQQEQQSLQPEQQEPSQQTTVDGITHLGDGDIKKDLKLKVVIDNTYLCQYCNQKFETYFKLKSHMTQHKNEQVYKCVMKSCNATFKDLDSFLDHTSTHKEEMTYRCHHCNKFFTSLYDLGVHQYSHSLFPSQGPKTGPRHFQCNKCMNKYSTPEALEHHMTKTLHSFSCPHCEKVFTCERYLRRHLPTHGTEGQFKCDTCQKAFKTEHYLKMHHFIHSGEKPFVCEICGAAFNRKDKLKRHDAIHNKKIRYKCPFKAITGCSKEFNRPDKLKAHIISHSGVKPFVCPDCGKGFARRPHLQEHIKAHRAEFKFKCEDCGRGFFRSKLFNDHKCKPRKDGQPRVFKPRLYKRKAGRPRKKMITVTEEMVKQNAENREPKKRGRPRLHPVVKENKIDASKHLQGNVALSENESAEQSAASNSKGDKTLSKSVHLGSMQTAGEVYMEPSSDGMEMAQTDYSESVTDNTYVTNESEVEIFKHTLTGETDSDLDPKHSDRQKPKKSKVECYVRTAPPMSVVEHFVTVHLTNAAHGSGNAIQTHLIPTGTTTQILSPSSHSAFQPITIIETPTVHITVPASVSDHHDQIAALTTSASMDGIPVDIVTVSEDHAQEITSAVGTGPTYVTCEETMEDYVTETGDPVLQGTESLLNASAEILRSAQQTSEHQL</sequence>
<dbReference type="InterPro" id="IPR036236">
    <property type="entry name" value="Znf_C2H2_sf"/>
</dbReference>
<keyword evidence="5" id="KW-0862">Zinc</keyword>
<reference evidence="13" key="1">
    <citation type="journal article" date="2021" name="Genome Biol. Evol.">
        <title>A High-Quality Reference Genome for a Parasitic Bivalve with Doubly Uniparental Inheritance (Bivalvia: Unionida).</title>
        <authorList>
            <person name="Smith C.H."/>
        </authorList>
    </citation>
    <scope>NUCLEOTIDE SEQUENCE</scope>
    <source>
        <strain evidence="13">CHS0354</strain>
    </source>
</reference>
<feature type="domain" description="C2H2-type" evidence="12">
    <location>
        <begin position="304"/>
        <end position="326"/>
    </location>
</feature>
<reference evidence="13" key="3">
    <citation type="submission" date="2023-05" db="EMBL/GenBank/DDBJ databases">
        <authorList>
            <person name="Smith C.H."/>
        </authorList>
    </citation>
    <scope>NUCLEOTIDE SEQUENCE</scope>
    <source>
        <strain evidence="13">CHS0354</strain>
        <tissue evidence="13">Mantle</tissue>
    </source>
</reference>
<feature type="domain" description="C2H2-type" evidence="12">
    <location>
        <begin position="450"/>
        <end position="477"/>
    </location>
</feature>
<evidence type="ECO:0000256" key="5">
    <source>
        <dbReference type="ARBA" id="ARBA00022833"/>
    </source>
</evidence>